<name>A0A6A7Y7I7_9HYPH</name>
<evidence type="ECO:0000313" key="3">
    <source>
        <dbReference type="EMBL" id="MQT15233.1"/>
    </source>
</evidence>
<evidence type="ECO:0000256" key="1">
    <source>
        <dbReference type="ARBA" id="ARBA00009981"/>
    </source>
</evidence>
<dbReference type="SUPFAM" id="SSF143120">
    <property type="entry name" value="YefM-like"/>
    <property type="match status" value="1"/>
</dbReference>
<organism evidence="3 4">
    <name type="scientific">Segnochrobactrum spirostomi</name>
    <dbReference type="NCBI Taxonomy" id="2608987"/>
    <lineage>
        <taxon>Bacteria</taxon>
        <taxon>Pseudomonadati</taxon>
        <taxon>Pseudomonadota</taxon>
        <taxon>Alphaproteobacteria</taxon>
        <taxon>Hyphomicrobiales</taxon>
        <taxon>Segnochrobactraceae</taxon>
        <taxon>Segnochrobactrum</taxon>
    </lineage>
</organism>
<dbReference type="InterPro" id="IPR006442">
    <property type="entry name" value="Antitoxin_Phd/YefM"/>
</dbReference>
<comment type="caution">
    <text evidence="3">The sequence shown here is derived from an EMBL/GenBank/DDBJ whole genome shotgun (WGS) entry which is preliminary data.</text>
</comment>
<keyword evidence="4" id="KW-1185">Reference proteome</keyword>
<dbReference type="Gene3D" id="3.40.1620.10">
    <property type="entry name" value="YefM-like domain"/>
    <property type="match status" value="1"/>
</dbReference>
<dbReference type="InterPro" id="IPR051416">
    <property type="entry name" value="phD-YefM_TA_antitoxins"/>
</dbReference>
<evidence type="ECO:0000313" key="4">
    <source>
        <dbReference type="Proteomes" id="UP000332515"/>
    </source>
</evidence>
<dbReference type="InterPro" id="IPR036165">
    <property type="entry name" value="YefM-like_sf"/>
</dbReference>
<comment type="similarity">
    <text evidence="1 2">Belongs to the phD/YefM antitoxin family.</text>
</comment>
<dbReference type="NCBIfam" id="TIGR01552">
    <property type="entry name" value="phd_fam"/>
    <property type="match status" value="1"/>
</dbReference>
<evidence type="ECO:0000256" key="2">
    <source>
        <dbReference type="RuleBase" id="RU362080"/>
    </source>
</evidence>
<proteinExistence type="inferred from homology"/>
<dbReference type="Pfam" id="PF02604">
    <property type="entry name" value="PhdYeFM_antitox"/>
    <property type="match status" value="1"/>
</dbReference>
<dbReference type="EMBL" id="VWNA01000003">
    <property type="protein sequence ID" value="MQT15233.1"/>
    <property type="molecule type" value="Genomic_DNA"/>
</dbReference>
<sequence>MIGRERAVGEVQLAEAKANLTQLIDSVESGETIVITRDGKAVARIIPEMEQGAVKTRTAMQEIAAFRQTMPSIGLADLQSARRVGQKG</sequence>
<dbReference type="AlphaFoldDB" id="A0A6A7Y7I7"/>
<comment type="function">
    <text evidence="2">Antitoxin component of a type II toxin-antitoxin (TA) system.</text>
</comment>
<dbReference type="Proteomes" id="UP000332515">
    <property type="component" value="Unassembled WGS sequence"/>
</dbReference>
<dbReference type="PANTHER" id="PTHR35377">
    <property type="entry name" value="ANTITOXIN VAPB49-RELATED-RELATED"/>
    <property type="match status" value="1"/>
</dbReference>
<protein>
    <recommendedName>
        <fullName evidence="2">Antitoxin</fullName>
    </recommendedName>
</protein>
<accession>A0A6A7Y7I7</accession>
<gene>
    <name evidence="3" type="ORF">F0357_21745</name>
</gene>
<reference evidence="3 4" key="1">
    <citation type="submission" date="2019-09" db="EMBL/GenBank/DDBJ databases">
        <title>Segnochrobactrum spirostomi gen. nov., sp. nov., isolated from the ciliate Spirostomum cf. yagiui and description of a novel family, Segnochrobactraceae fam. nov. within the order Rhizobiales of the class Alphaproteobacteria.</title>
        <authorList>
            <person name="Akter S."/>
            <person name="Shazib S.U.A."/>
            <person name="Shin M.K."/>
        </authorList>
    </citation>
    <scope>NUCLEOTIDE SEQUENCE [LARGE SCALE GENOMIC DNA]</scope>
    <source>
        <strain evidence="3 4">Sp-1</strain>
    </source>
</reference>